<dbReference type="SUPFAM" id="SSF48452">
    <property type="entry name" value="TPR-like"/>
    <property type="match status" value="1"/>
</dbReference>
<dbReference type="InterPro" id="IPR019734">
    <property type="entry name" value="TPR_rpt"/>
</dbReference>
<proteinExistence type="predicted"/>
<keyword evidence="2" id="KW-0677">Repeat</keyword>
<keyword evidence="3" id="KW-0201">Cytochrome c-type biogenesis</keyword>
<dbReference type="RefSeq" id="WP_029043914.1">
    <property type="nucleotide sequence ID" value="NZ_CADILH010000019.1"/>
</dbReference>
<dbReference type="GO" id="GO:0017004">
    <property type="term" value="P:cytochrome complex assembly"/>
    <property type="evidence" value="ECO:0007669"/>
    <property type="project" value="UniProtKB-KW"/>
</dbReference>
<evidence type="ECO:0000256" key="1">
    <source>
        <dbReference type="ARBA" id="ARBA00004196"/>
    </source>
</evidence>
<dbReference type="InterPro" id="IPR017560">
    <property type="entry name" value="Cyt_c_biogenesis_CcmI"/>
</dbReference>
<dbReference type="Gene3D" id="1.25.40.10">
    <property type="entry name" value="Tetratricopeptide repeat domain"/>
    <property type="match status" value="1"/>
</dbReference>
<dbReference type="Proteomes" id="UP000494183">
    <property type="component" value="Unassembled WGS sequence"/>
</dbReference>
<feature type="repeat" description="TPR" evidence="5">
    <location>
        <begin position="156"/>
        <end position="189"/>
    </location>
</feature>
<protein>
    <recommendedName>
        <fullName evidence="7">Cytochrome c-type biogenesis protein H TPR domain-containing protein</fullName>
    </recommendedName>
</protein>
<dbReference type="EMBL" id="CADILH010000019">
    <property type="protein sequence ID" value="CAB3940646.1"/>
    <property type="molecule type" value="Genomic_DNA"/>
</dbReference>
<organism evidence="8 9">
    <name type="scientific">Achromobacter insolitus</name>
    <dbReference type="NCBI Taxonomy" id="217204"/>
    <lineage>
        <taxon>Bacteria</taxon>
        <taxon>Pseudomonadati</taxon>
        <taxon>Pseudomonadota</taxon>
        <taxon>Betaproteobacteria</taxon>
        <taxon>Burkholderiales</taxon>
        <taxon>Alcaligenaceae</taxon>
        <taxon>Achromobacter</taxon>
    </lineage>
</organism>
<gene>
    <name evidence="8" type="ORF">LMG6000_06599</name>
</gene>
<dbReference type="PROSITE" id="PS50005">
    <property type="entry name" value="TPR"/>
    <property type="match status" value="1"/>
</dbReference>
<accession>A0A6S7FKD0</accession>
<keyword evidence="4 5" id="KW-0802">TPR repeat</keyword>
<feature type="domain" description="Cytochrome c-type biogenesis protein H TPR" evidence="7">
    <location>
        <begin position="132"/>
        <end position="262"/>
    </location>
</feature>
<sequence>MSIVFLVLASVLVGGVSLWLSFLLWRGGHGAGNQVAPDSVNAAVLRDQWAELERDHFNGTLSAHELADARSDLQRRALDETAPSPSRLGPPAGSRGAAITVAIVLPIATALTYSYLGNPAAVDPPQVRSAGMTTQADVQAMVASLQARLAQHPDDPGGWLMLARSYRYFGDHEQAVNAFTRANELVQNDPQALSEYAESLSRIRGSGFEGEPTRMLERALSLDPNAALPLTLAGAAAVQRRDYQAAIAHWQKLLGMMPPDSEAAKVVEAGIERARTEQAELAHGRSSEPSAKH</sequence>
<evidence type="ECO:0000313" key="8">
    <source>
        <dbReference type="EMBL" id="CAB3940646.1"/>
    </source>
</evidence>
<name>A0A6S7FKD0_9BURK</name>
<dbReference type="SMART" id="SM00028">
    <property type="entry name" value="TPR"/>
    <property type="match status" value="2"/>
</dbReference>
<dbReference type="AlphaFoldDB" id="A0A6S7FKD0"/>
<evidence type="ECO:0000256" key="2">
    <source>
        <dbReference type="ARBA" id="ARBA00022737"/>
    </source>
</evidence>
<evidence type="ECO:0000313" key="9">
    <source>
        <dbReference type="Proteomes" id="UP000494183"/>
    </source>
</evidence>
<evidence type="ECO:0000256" key="5">
    <source>
        <dbReference type="PROSITE-ProRule" id="PRU00339"/>
    </source>
</evidence>
<dbReference type="NCBIfam" id="TIGR03142">
    <property type="entry name" value="cytochro_ccmI"/>
    <property type="match status" value="1"/>
</dbReference>
<dbReference type="InterPro" id="IPR011990">
    <property type="entry name" value="TPR-like_helical_dom_sf"/>
</dbReference>
<feature type="region of interest" description="Disordered" evidence="6">
    <location>
        <begin position="274"/>
        <end position="293"/>
    </location>
</feature>
<evidence type="ECO:0000256" key="4">
    <source>
        <dbReference type="ARBA" id="ARBA00022803"/>
    </source>
</evidence>
<dbReference type="GO" id="GO:0005886">
    <property type="term" value="C:plasma membrane"/>
    <property type="evidence" value="ECO:0007669"/>
    <property type="project" value="TreeGrafter"/>
</dbReference>
<comment type="subcellular location">
    <subcellularLocation>
        <location evidence="1">Cell envelope</location>
    </subcellularLocation>
</comment>
<keyword evidence="9" id="KW-1185">Reference proteome</keyword>
<evidence type="ECO:0000256" key="3">
    <source>
        <dbReference type="ARBA" id="ARBA00022748"/>
    </source>
</evidence>
<dbReference type="Pfam" id="PF23914">
    <property type="entry name" value="TPR_CcmH_CycH"/>
    <property type="match status" value="1"/>
</dbReference>
<reference evidence="8 9" key="1">
    <citation type="submission" date="2020-04" db="EMBL/GenBank/DDBJ databases">
        <authorList>
            <person name="De Canck E."/>
        </authorList>
    </citation>
    <scope>NUCLEOTIDE SEQUENCE [LARGE SCALE GENOMIC DNA]</scope>
    <source>
        <strain evidence="8 9">LMG 6000</strain>
    </source>
</reference>
<dbReference type="InterPro" id="IPR051263">
    <property type="entry name" value="C-type_cytochrome_biogenesis"/>
</dbReference>
<dbReference type="InterPro" id="IPR056413">
    <property type="entry name" value="TPR_CcmH_CycH"/>
</dbReference>
<evidence type="ECO:0000256" key="6">
    <source>
        <dbReference type="SAM" id="MobiDB-lite"/>
    </source>
</evidence>
<dbReference type="PANTHER" id="PTHR47870:SF4">
    <property type="entry name" value="CYTOCHROME C-TYPE BIOGENESIS PROTEIN CYCH"/>
    <property type="match status" value="1"/>
</dbReference>
<dbReference type="GO" id="GO:0030313">
    <property type="term" value="C:cell envelope"/>
    <property type="evidence" value="ECO:0007669"/>
    <property type="project" value="UniProtKB-SubCell"/>
</dbReference>
<evidence type="ECO:0000259" key="7">
    <source>
        <dbReference type="Pfam" id="PF23914"/>
    </source>
</evidence>
<dbReference type="PANTHER" id="PTHR47870">
    <property type="entry name" value="CYTOCHROME C-TYPE BIOGENESIS PROTEIN CCMH"/>
    <property type="match status" value="1"/>
</dbReference>